<proteinExistence type="predicted"/>
<name>A0A6A8G4A8_9EURY</name>
<accession>A0A6A8G4A8</accession>
<protein>
    <submittedName>
        <fullName evidence="2">Uncharacterized protein</fullName>
    </submittedName>
</protein>
<keyword evidence="1" id="KW-1133">Transmembrane helix</keyword>
<feature type="transmembrane region" description="Helical" evidence="1">
    <location>
        <begin position="31"/>
        <end position="48"/>
    </location>
</feature>
<dbReference type="EMBL" id="WKJQ01000001">
    <property type="protein sequence ID" value="MRW95432.1"/>
    <property type="molecule type" value="Genomic_DNA"/>
</dbReference>
<keyword evidence="3" id="KW-1185">Reference proteome</keyword>
<keyword evidence="1" id="KW-0812">Transmembrane</keyword>
<feature type="transmembrane region" description="Helical" evidence="1">
    <location>
        <begin position="6"/>
        <end position="24"/>
    </location>
</feature>
<feature type="transmembrane region" description="Helical" evidence="1">
    <location>
        <begin position="68"/>
        <end position="91"/>
    </location>
</feature>
<reference evidence="2 3" key="1">
    <citation type="submission" date="2019-11" db="EMBL/GenBank/DDBJ databases">
        <title>Whole genome sequence of Haloferax sp. MBLA0078.</title>
        <authorList>
            <person name="Seo M.-J."/>
            <person name="Cho E.-S."/>
        </authorList>
    </citation>
    <scope>NUCLEOTIDE SEQUENCE [LARGE SCALE GENOMIC DNA]</scope>
    <source>
        <strain evidence="2 3">MBLA0078</strain>
    </source>
</reference>
<evidence type="ECO:0000256" key="1">
    <source>
        <dbReference type="SAM" id="Phobius"/>
    </source>
</evidence>
<dbReference type="AlphaFoldDB" id="A0A6A8G4A8"/>
<sequence>MSPTRAFWLSFAVYGLAATVSVGLDIASGTAGIGTVAALFGILVVGYASMTALRHPDRVNIPTDWGPLVYLVAAGVAVFLASVALQVYTVVL</sequence>
<gene>
    <name evidence="2" type="ORF">GJR99_02440</name>
</gene>
<comment type="caution">
    <text evidence="2">The sequence shown here is derived from an EMBL/GenBank/DDBJ whole genome shotgun (WGS) entry which is preliminary data.</text>
</comment>
<keyword evidence="1" id="KW-0472">Membrane</keyword>
<evidence type="ECO:0000313" key="3">
    <source>
        <dbReference type="Proteomes" id="UP000443423"/>
    </source>
</evidence>
<organism evidence="2 3">
    <name type="scientific">Haloferax marinum</name>
    <dbReference type="NCBI Taxonomy" id="2666143"/>
    <lineage>
        <taxon>Archaea</taxon>
        <taxon>Methanobacteriati</taxon>
        <taxon>Methanobacteriota</taxon>
        <taxon>Stenosarchaea group</taxon>
        <taxon>Halobacteria</taxon>
        <taxon>Halobacteriales</taxon>
        <taxon>Haloferacaceae</taxon>
        <taxon>Haloferax</taxon>
    </lineage>
</organism>
<dbReference type="Proteomes" id="UP000443423">
    <property type="component" value="Unassembled WGS sequence"/>
</dbReference>
<evidence type="ECO:0000313" key="2">
    <source>
        <dbReference type="EMBL" id="MRW95432.1"/>
    </source>
</evidence>
<dbReference type="RefSeq" id="WP_151109088.1">
    <property type="nucleotide sequence ID" value="NZ_WKJQ01000001.1"/>
</dbReference>